<dbReference type="GO" id="GO:0005886">
    <property type="term" value="C:plasma membrane"/>
    <property type="evidence" value="ECO:0007669"/>
    <property type="project" value="UniProtKB-SubCell"/>
</dbReference>
<comment type="subcellular location">
    <subcellularLocation>
        <location evidence="1">Cell membrane</location>
        <topology evidence="1">Multi-pass membrane protein</topology>
    </subcellularLocation>
</comment>
<keyword evidence="2" id="KW-0813">Transport</keyword>
<keyword evidence="3" id="KW-1003">Cell membrane</keyword>
<evidence type="ECO:0000256" key="5">
    <source>
        <dbReference type="ARBA" id="ARBA00022679"/>
    </source>
</evidence>
<dbReference type="GO" id="GO:0016301">
    <property type="term" value="F:kinase activity"/>
    <property type="evidence" value="ECO:0007669"/>
    <property type="project" value="UniProtKB-KW"/>
</dbReference>
<keyword evidence="6" id="KW-0598">Phosphotransferase system</keyword>
<accession>A0A150FS14</accession>
<feature type="transmembrane region" description="Helical" evidence="12">
    <location>
        <begin position="279"/>
        <end position="300"/>
    </location>
</feature>
<keyword evidence="5 15" id="KW-0808">Transferase</keyword>
<dbReference type="OrthoDB" id="92465at2"/>
<feature type="transmembrane region" description="Helical" evidence="12">
    <location>
        <begin position="136"/>
        <end position="157"/>
    </location>
</feature>
<evidence type="ECO:0000256" key="2">
    <source>
        <dbReference type="ARBA" id="ARBA00022448"/>
    </source>
</evidence>
<keyword evidence="9 12" id="KW-1133">Transmembrane helix</keyword>
<evidence type="ECO:0000313" key="18">
    <source>
        <dbReference type="Proteomes" id="UP000323392"/>
    </source>
</evidence>
<evidence type="ECO:0000256" key="1">
    <source>
        <dbReference type="ARBA" id="ARBA00004651"/>
    </source>
</evidence>
<feature type="transmembrane region" description="Helical" evidence="12">
    <location>
        <begin position="100"/>
        <end position="124"/>
    </location>
</feature>
<dbReference type="EC" id="2.7.1.69" evidence="15"/>
<feature type="active site" description="Phosphocysteine intermediate; for EIIB activity" evidence="11">
    <location>
        <position position="26"/>
    </location>
</feature>
<gene>
    <name evidence="15" type="ORF">JWYL7_1469</name>
    <name evidence="16" type="ORF">SAMN05661008_00052</name>
</gene>
<evidence type="ECO:0000313" key="16">
    <source>
        <dbReference type="EMBL" id="SHK34588.1"/>
    </source>
</evidence>
<evidence type="ECO:0000256" key="12">
    <source>
        <dbReference type="SAM" id="Phobius"/>
    </source>
</evidence>
<dbReference type="Gene3D" id="3.30.1360.60">
    <property type="entry name" value="Glucose permease domain IIB"/>
    <property type="match status" value="1"/>
</dbReference>
<dbReference type="Proteomes" id="UP000092605">
    <property type="component" value="Unassembled WGS sequence"/>
</dbReference>
<dbReference type="Pfam" id="PF00367">
    <property type="entry name" value="PTS_EIIB"/>
    <property type="match status" value="1"/>
</dbReference>
<dbReference type="EMBL" id="FRBG01000001">
    <property type="protein sequence ID" value="SHK34588.1"/>
    <property type="molecule type" value="Genomic_DNA"/>
</dbReference>
<dbReference type="InterPro" id="IPR001996">
    <property type="entry name" value="PTS_IIB_1"/>
</dbReference>
<reference evidence="16 18" key="2">
    <citation type="submission" date="2016-11" db="EMBL/GenBank/DDBJ databases">
        <authorList>
            <person name="Varghese N."/>
            <person name="Submissions S."/>
        </authorList>
    </citation>
    <scope>NUCLEOTIDE SEQUENCE [LARGE SCALE GENOMIC DNA]</scope>
    <source>
        <strain evidence="16 18">DSM 7308</strain>
    </source>
</reference>
<dbReference type="Proteomes" id="UP000323392">
    <property type="component" value="Unassembled WGS sequence"/>
</dbReference>
<dbReference type="InterPro" id="IPR003352">
    <property type="entry name" value="PTS_EIIC"/>
</dbReference>
<dbReference type="InterPro" id="IPR013013">
    <property type="entry name" value="PTS_EIIC_1"/>
</dbReference>
<dbReference type="PROSITE" id="PS01035">
    <property type="entry name" value="PTS_EIIB_TYPE_1_CYS"/>
    <property type="match status" value="1"/>
</dbReference>
<evidence type="ECO:0000256" key="8">
    <source>
        <dbReference type="ARBA" id="ARBA00022777"/>
    </source>
</evidence>
<dbReference type="GO" id="GO:0009401">
    <property type="term" value="P:phosphoenolpyruvate-dependent sugar phosphotransferase system"/>
    <property type="evidence" value="ECO:0007669"/>
    <property type="project" value="UniProtKB-KW"/>
</dbReference>
<comment type="caution">
    <text evidence="15">The sequence shown here is derived from an EMBL/GenBank/DDBJ whole genome shotgun (WGS) entry which is preliminary data.</text>
</comment>
<keyword evidence="8" id="KW-0418">Kinase</keyword>
<name>A0A150FS14_CLOPD</name>
<organism evidence="15 17">
    <name type="scientific">Alkalithermobacter thermoalcaliphilus JW-YL-7 = DSM 7308</name>
    <dbReference type="NCBI Taxonomy" id="1121328"/>
    <lineage>
        <taxon>Bacteria</taxon>
        <taxon>Bacillati</taxon>
        <taxon>Bacillota</taxon>
        <taxon>Clostridia</taxon>
        <taxon>Peptostreptococcales</taxon>
        <taxon>Tepidibacteraceae</taxon>
        <taxon>Alkalithermobacter</taxon>
    </lineage>
</organism>
<dbReference type="PATRIC" id="fig|1121328.3.peg.1478"/>
<evidence type="ECO:0000256" key="10">
    <source>
        <dbReference type="ARBA" id="ARBA00023136"/>
    </source>
</evidence>
<evidence type="ECO:0000259" key="14">
    <source>
        <dbReference type="PROSITE" id="PS51103"/>
    </source>
</evidence>
<dbReference type="EMBL" id="LSFY01000001">
    <property type="protein sequence ID" value="KXZ40394.1"/>
    <property type="molecule type" value="Genomic_DNA"/>
</dbReference>
<dbReference type="RefSeq" id="WP_066071185.1">
    <property type="nucleotide sequence ID" value="NZ_FRBG01000001.1"/>
</dbReference>
<proteinExistence type="predicted"/>
<dbReference type="SUPFAM" id="SSF55604">
    <property type="entry name" value="Glucose permease domain IIB"/>
    <property type="match status" value="1"/>
</dbReference>
<feature type="transmembrane region" description="Helical" evidence="12">
    <location>
        <begin position="410"/>
        <end position="431"/>
    </location>
</feature>
<evidence type="ECO:0000256" key="4">
    <source>
        <dbReference type="ARBA" id="ARBA00022597"/>
    </source>
</evidence>
<dbReference type="PANTHER" id="PTHR30175:SF3">
    <property type="entry name" value="PTS SYSTEM N-ACETYLMURAMIC ACID-SPECIFIC EIIBC COMPONENT"/>
    <property type="match status" value="1"/>
</dbReference>
<dbReference type="AlphaFoldDB" id="A0A150FS14"/>
<evidence type="ECO:0000256" key="7">
    <source>
        <dbReference type="ARBA" id="ARBA00022692"/>
    </source>
</evidence>
<evidence type="ECO:0000256" key="11">
    <source>
        <dbReference type="PROSITE-ProRule" id="PRU00421"/>
    </source>
</evidence>
<feature type="transmembrane region" description="Helical" evidence="12">
    <location>
        <begin position="344"/>
        <end position="364"/>
    </location>
</feature>
<dbReference type="InterPro" id="IPR050558">
    <property type="entry name" value="PTS_Sugar-Specific_Components"/>
</dbReference>
<dbReference type="Pfam" id="PF02378">
    <property type="entry name" value="PTS_EIIC"/>
    <property type="match status" value="1"/>
</dbReference>
<evidence type="ECO:0000313" key="17">
    <source>
        <dbReference type="Proteomes" id="UP000092605"/>
    </source>
</evidence>
<dbReference type="InterPro" id="IPR036878">
    <property type="entry name" value="Glu_permease_IIB"/>
</dbReference>
<feature type="transmembrane region" description="Helical" evidence="12">
    <location>
        <begin position="370"/>
        <end position="389"/>
    </location>
</feature>
<dbReference type="InterPro" id="IPR018113">
    <property type="entry name" value="PTrfase_EIIB_Cys"/>
</dbReference>
<evidence type="ECO:0000313" key="15">
    <source>
        <dbReference type="EMBL" id="KXZ40394.1"/>
    </source>
</evidence>
<evidence type="ECO:0000256" key="6">
    <source>
        <dbReference type="ARBA" id="ARBA00022683"/>
    </source>
</evidence>
<dbReference type="PROSITE" id="PS51103">
    <property type="entry name" value="PTS_EIIC_TYPE_1"/>
    <property type="match status" value="1"/>
</dbReference>
<reference evidence="15 17" key="1">
    <citation type="submission" date="2016-02" db="EMBL/GenBank/DDBJ databases">
        <title>Draft genome sequence for Clostridium paradoxum JW-YL-7.</title>
        <authorList>
            <person name="Utturkar S.M."/>
            <person name="Lancaster A."/>
            <person name="Poole F.L."/>
            <person name="Adams M.W."/>
            <person name="Brown S.D."/>
        </authorList>
    </citation>
    <scope>NUCLEOTIDE SEQUENCE [LARGE SCALE GENOMIC DNA]</scope>
    <source>
        <strain evidence="15 17">JW-YL-7</strain>
    </source>
</reference>
<evidence type="ECO:0000256" key="3">
    <source>
        <dbReference type="ARBA" id="ARBA00022475"/>
    </source>
</evidence>
<keyword evidence="4" id="KW-0762">Sugar transport</keyword>
<feature type="domain" description="PTS EIIC type-1" evidence="14">
    <location>
        <begin position="98"/>
        <end position="445"/>
    </location>
</feature>
<feature type="transmembrane region" description="Helical" evidence="12">
    <location>
        <begin position="199"/>
        <end position="217"/>
    </location>
</feature>
<feature type="transmembrane region" description="Helical" evidence="12">
    <location>
        <begin position="229"/>
        <end position="249"/>
    </location>
</feature>
<dbReference type="GO" id="GO:0090588">
    <property type="term" value="F:protein-phosphocysteine-N-acetylmuramate phosphotransferase system transporter activity"/>
    <property type="evidence" value="ECO:0007669"/>
    <property type="project" value="TreeGrafter"/>
</dbReference>
<evidence type="ECO:0000259" key="13">
    <source>
        <dbReference type="PROSITE" id="PS51098"/>
    </source>
</evidence>
<evidence type="ECO:0000256" key="9">
    <source>
        <dbReference type="ARBA" id="ARBA00022989"/>
    </source>
</evidence>
<keyword evidence="10 12" id="KW-0472">Membrane</keyword>
<dbReference type="CDD" id="cd00212">
    <property type="entry name" value="PTS_IIB_glc"/>
    <property type="match status" value="1"/>
</dbReference>
<protein>
    <submittedName>
        <fullName evidence="16">PTS system, sucrose-specific IIC component</fullName>
    </submittedName>
    <submittedName>
        <fullName evidence="15">Protein-N(Pi)-phosphohistidine--sugar phosphotransferase</fullName>
        <ecNumber evidence="15">2.7.1.69</ecNumber>
    </submittedName>
</protein>
<dbReference type="PANTHER" id="PTHR30175">
    <property type="entry name" value="PHOSPHOTRANSFERASE SYSTEM TRANSPORT PROTEIN"/>
    <property type="match status" value="1"/>
</dbReference>
<keyword evidence="18" id="KW-1185">Reference proteome</keyword>
<dbReference type="STRING" id="1121328.JWYL7_1469"/>
<dbReference type="GO" id="GO:0008982">
    <property type="term" value="F:protein-N(PI)-phosphohistidine-sugar phosphotransferase activity"/>
    <property type="evidence" value="ECO:0007669"/>
    <property type="project" value="InterPro"/>
</dbReference>
<keyword evidence="7 12" id="KW-0812">Transmembrane</keyword>
<dbReference type="PROSITE" id="PS51098">
    <property type="entry name" value="PTS_EIIB_TYPE_1"/>
    <property type="match status" value="1"/>
</dbReference>
<feature type="transmembrane region" description="Helical" evidence="12">
    <location>
        <begin position="312"/>
        <end position="332"/>
    </location>
</feature>
<sequence length="445" mass="48372">MDSLQLSKEILKALGGKENIQEFDICATRLRIFLKDNEKADLRAIKQLKGVIAAVFRLGQVHIILGTGLVSKVYEDFKYLVSDNELDTKDIKNKNFFRRIANIFIPLIPALVGSGIIIGISNTLKNIGLVSEQSDIYKLLEMFSSSVFVFLNIFVGISAGREFGTNPMLAGVVSGILMHPMLESIGQISIFGFRAYTKVGAGGIFAVLLVVFFMSYVEKTLRKIIPNSLDLIITPATTIIITGLCAVYILSPLGIYLTSAFSSIIRFAFYKWKVVTGFLLGGVYSALVTTGLHQGLNPLYLEMLSTTGVNPILPIIAMADTAQAGAGLAVYFKSKNIKLKKISLNSVVICLLGITEPMMFGCNIPLVKPFIAGLMGGAIGGCFVAFFEVNAISLGLSSIPIISIIKQGDVLKYIVGFFIAFSTAFIGTYLMGFEDDIKIDDIKIK</sequence>
<feature type="domain" description="PTS EIIB type-1" evidence="13">
    <location>
        <begin position="4"/>
        <end position="87"/>
    </location>
</feature>